<evidence type="ECO:0008006" key="3">
    <source>
        <dbReference type="Google" id="ProtNLM"/>
    </source>
</evidence>
<keyword evidence="2" id="KW-1185">Reference proteome</keyword>
<proteinExistence type="predicted"/>
<evidence type="ECO:0000313" key="1">
    <source>
        <dbReference type="EMBL" id="MFB9760395.1"/>
    </source>
</evidence>
<organism evidence="1 2">
    <name type="scientific">Ectobacillus funiculus</name>
    <dbReference type="NCBI Taxonomy" id="137993"/>
    <lineage>
        <taxon>Bacteria</taxon>
        <taxon>Bacillati</taxon>
        <taxon>Bacillota</taxon>
        <taxon>Bacilli</taxon>
        <taxon>Bacillales</taxon>
        <taxon>Bacillaceae</taxon>
        <taxon>Ectobacillus</taxon>
    </lineage>
</organism>
<name>A0ABV5WIE4_9BACI</name>
<dbReference type="Proteomes" id="UP001589609">
    <property type="component" value="Unassembled WGS sequence"/>
</dbReference>
<dbReference type="EMBL" id="JBHMAF010000139">
    <property type="protein sequence ID" value="MFB9760395.1"/>
    <property type="molecule type" value="Genomic_DNA"/>
</dbReference>
<gene>
    <name evidence="1" type="ORF">ACFFMS_18880</name>
</gene>
<evidence type="ECO:0000313" key="2">
    <source>
        <dbReference type="Proteomes" id="UP001589609"/>
    </source>
</evidence>
<reference evidence="1 2" key="1">
    <citation type="submission" date="2024-09" db="EMBL/GenBank/DDBJ databases">
        <authorList>
            <person name="Sun Q."/>
            <person name="Mori K."/>
        </authorList>
    </citation>
    <scope>NUCLEOTIDE SEQUENCE [LARGE SCALE GENOMIC DNA]</scope>
    <source>
        <strain evidence="1 2">JCM 11201</strain>
    </source>
</reference>
<comment type="caution">
    <text evidence="1">The sequence shown here is derived from an EMBL/GenBank/DDBJ whole genome shotgun (WGS) entry which is preliminary data.</text>
</comment>
<sequence>MNSLDKERLITREELIQFGLQYLQGVGTSYICNVCISNGGSCCMNCSHLEDGKGCKQRNTSCTSWLCGLLKFLFYEAGLLEEWEHFWEQVPGRAFRQDYTPPVVPIQKGIQIPNIQSLGQAFAKDLARLTKKHNNLDYIITLNNELDRYVTRLSIYNDFETLEEAKTELEKLTWGFYSFRLALQDYRNR</sequence>
<dbReference type="RefSeq" id="WP_379950713.1">
    <property type="nucleotide sequence ID" value="NZ_JBHMAF010000139.1"/>
</dbReference>
<accession>A0ABV5WIE4</accession>
<protein>
    <recommendedName>
        <fullName evidence="3">DNA mismatch repair protein</fullName>
    </recommendedName>
</protein>